<evidence type="ECO:0000313" key="2">
    <source>
        <dbReference type="Proteomes" id="UP000189426"/>
    </source>
</evidence>
<dbReference type="STRING" id="1908257.BKK47_03375"/>
<accession>A0A1V3IIM0</accession>
<name>A0A1V3IIM0_9PAST</name>
<dbReference type="Proteomes" id="UP000189426">
    <property type="component" value="Unassembled WGS sequence"/>
</dbReference>
<keyword evidence="2" id="KW-1185">Reference proteome</keyword>
<organism evidence="1 2">
    <name type="scientific">Rodentibacter mrazii</name>
    <dbReference type="NCBI Taxonomy" id="1908257"/>
    <lineage>
        <taxon>Bacteria</taxon>
        <taxon>Pseudomonadati</taxon>
        <taxon>Pseudomonadota</taxon>
        <taxon>Gammaproteobacteria</taxon>
        <taxon>Pasteurellales</taxon>
        <taxon>Pasteurellaceae</taxon>
        <taxon>Rodentibacter</taxon>
    </lineage>
</organism>
<reference evidence="1 2" key="1">
    <citation type="submission" date="2016-10" db="EMBL/GenBank/DDBJ databases">
        <title>Rodentibacter gen. nov. and new species.</title>
        <authorList>
            <person name="Christensen H."/>
        </authorList>
    </citation>
    <scope>NUCLEOTIDE SEQUENCE [LARGE SCALE GENOMIC DNA]</scope>
    <source>
        <strain evidence="1 2">Ppn418</strain>
    </source>
</reference>
<dbReference type="RefSeq" id="WP_077493522.1">
    <property type="nucleotide sequence ID" value="NZ_MLHG01000019.1"/>
</dbReference>
<sequence>MTNEVKITPALPYSTAVNMFTVWISIVFQRAEIAKLTELINLLQINWLLFDSESREYFICQFQSEADYSQPNQDYHRLLTDFITWAINPPNQSAVSQPLNAFVELPVIKQKRKN</sequence>
<evidence type="ECO:0000313" key="1">
    <source>
        <dbReference type="EMBL" id="OOF40659.1"/>
    </source>
</evidence>
<proteinExistence type="predicted"/>
<comment type="caution">
    <text evidence="1">The sequence shown here is derived from an EMBL/GenBank/DDBJ whole genome shotgun (WGS) entry which is preliminary data.</text>
</comment>
<dbReference type="AlphaFoldDB" id="A0A1V3IIM0"/>
<dbReference type="EMBL" id="MLHG01000019">
    <property type="protein sequence ID" value="OOF40659.1"/>
    <property type="molecule type" value="Genomic_DNA"/>
</dbReference>
<gene>
    <name evidence="1" type="ORF">BKK47_03375</name>
</gene>
<protein>
    <submittedName>
        <fullName evidence="1">Uncharacterized protein</fullName>
    </submittedName>
</protein>